<gene>
    <name evidence="2" type="ORF">NTEN_LOCUS11223</name>
</gene>
<keyword evidence="3" id="KW-1185">Reference proteome</keyword>
<dbReference type="AlphaFoldDB" id="A0A6H5GPI9"/>
<dbReference type="EMBL" id="CADCXU010016597">
    <property type="protein sequence ID" value="CAB0005746.1"/>
    <property type="molecule type" value="Genomic_DNA"/>
</dbReference>
<dbReference type="InterPro" id="IPR019410">
    <property type="entry name" value="Methyltransf_16"/>
</dbReference>
<dbReference type="Pfam" id="PF10294">
    <property type="entry name" value="Methyltransf_16"/>
    <property type="match status" value="1"/>
</dbReference>
<evidence type="ECO:0000256" key="1">
    <source>
        <dbReference type="SAM" id="MobiDB-lite"/>
    </source>
</evidence>
<organism evidence="2 3">
    <name type="scientific">Nesidiocoris tenuis</name>
    <dbReference type="NCBI Taxonomy" id="355587"/>
    <lineage>
        <taxon>Eukaryota</taxon>
        <taxon>Metazoa</taxon>
        <taxon>Ecdysozoa</taxon>
        <taxon>Arthropoda</taxon>
        <taxon>Hexapoda</taxon>
        <taxon>Insecta</taxon>
        <taxon>Pterygota</taxon>
        <taxon>Neoptera</taxon>
        <taxon>Paraneoptera</taxon>
        <taxon>Hemiptera</taxon>
        <taxon>Heteroptera</taxon>
        <taxon>Panheteroptera</taxon>
        <taxon>Cimicomorpha</taxon>
        <taxon>Miridae</taxon>
        <taxon>Dicyphina</taxon>
        <taxon>Nesidiocoris</taxon>
    </lineage>
</organism>
<dbReference type="Gene3D" id="3.40.50.150">
    <property type="entry name" value="Vaccinia Virus protein VP39"/>
    <property type="match status" value="2"/>
</dbReference>
<reference evidence="2 3" key="1">
    <citation type="submission" date="2020-02" db="EMBL/GenBank/DDBJ databases">
        <authorList>
            <person name="Ferguson B K."/>
        </authorList>
    </citation>
    <scope>NUCLEOTIDE SEQUENCE [LARGE SCALE GENOMIC DNA]</scope>
</reference>
<evidence type="ECO:0000313" key="3">
    <source>
        <dbReference type="Proteomes" id="UP000479000"/>
    </source>
</evidence>
<feature type="region of interest" description="Disordered" evidence="1">
    <location>
        <begin position="197"/>
        <end position="276"/>
    </location>
</feature>
<protein>
    <submittedName>
        <fullName evidence="2">Uncharacterized protein</fullName>
    </submittedName>
</protein>
<accession>A0A6H5GPI9</accession>
<dbReference type="Proteomes" id="UP000479000">
    <property type="component" value="Unassembled WGS sequence"/>
</dbReference>
<sequence>MADRVFLREVHLDTLDKTLLFYQNSVGNVSAVVWDAALVLATYINKTMRLNPSWLPACKVVELGSGLGCCGVTAACFGYSLQPLLDTLRALCPPRKQILISQEFRDTGRQEFFIGTFLRYLSETFDIIEVVDDLDEVYRSKDIHVYLATKRVNGSIVIVLKSKIGTEHQKKLFLIHIYSESLPEQVSLSGKMMCRRSSDSTARLRGGRLFLRPPPPPSRAETNGRRQRWEPPAEVWRSADRQPQPRPLADQSLPRAPTGTTSGYFGSAPPLLPHRK</sequence>
<dbReference type="InterPro" id="IPR029063">
    <property type="entry name" value="SAM-dependent_MTases_sf"/>
</dbReference>
<evidence type="ECO:0000313" key="2">
    <source>
        <dbReference type="EMBL" id="CAB0005746.1"/>
    </source>
</evidence>
<feature type="compositionally biased region" description="Basic and acidic residues" evidence="1">
    <location>
        <begin position="222"/>
        <end position="231"/>
    </location>
</feature>
<proteinExistence type="predicted"/>
<dbReference type="OrthoDB" id="413520at2759"/>
<name>A0A6H5GPI9_9HEMI</name>